<evidence type="ECO:0008006" key="3">
    <source>
        <dbReference type="Google" id="ProtNLM"/>
    </source>
</evidence>
<gene>
    <name evidence="1" type="ORF">BC6307_04260</name>
</gene>
<evidence type="ECO:0000313" key="2">
    <source>
        <dbReference type="Proteomes" id="UP000215224"/>
    </source>
</evidence>
<dbReference type="AlphaFoldDB" id="A0A223KM30"/>
<dbReference type="STRING" id="1314751.GCA_001591425_04562"/>
<organism evidence="1 2">
    <name type="scientific">Sutcliffiella cohnii</name>
    <dbReference type="NCBI Taxonomy" id="33932"/>
    <lineage>
        <taxon>Bacteria</taxon>
        <taxon>Bacillati</taxon>
        <taxon>Bacillota</taxon>
        <taxon>Bacilli</taxon>
        <taxon>Bacillales</taxon>
        <taxon>Bacillaceae</taxon>
        <taxon>Sutcliffiella</taxon>
    </lineage>
</organism>
<name>A0A223KM30_9BACI</name>
<dbReference type="EMBL" id="CP018866">
    <property type="protein sequence ID" value="AST90545.1"/>
    <property type="molecule type" value="Genomic_DNA"/>
</dbReference>
<evidence type="ECO:0000313" key="1">
    <source>
        <dbReference type="EMBL" id="AST90545.1"/>
    </source>
</evidence>
<dbReference type="Pfam" id="PF10970">
    <property type="entry name" value="GerPE"/>
    <property type="match status" value="1"/>
</dbReference>
<dbReference type="RefSeq" id="WP_066420918.1">
    <property type="nucleotide sequence ID" value="NZ_CP018866.1"/>
</dbReference>
<sequence>MRISKVDDINIHALSFSSHLTIGDSAYINAKARALAVKREYPLFYGNEGNFLAFSLFTKPIPQPVITENVRMTVENPNSDIVVNTVNIKGISSSSVFQVGANKQIQADSRIKHIRQLLSSGEQ</sequence>
<protein>
    <recommendedName>
        <fullName evidence="3">Spore germination protein GerPE</fullName>
    </recommendedName>
</protein>
<proteinExistence type="predicted"/>
<dbReference type="InterPro" id="IPR024496">
    <property type="entry name" value="Spore_germ_GerPE"/>
</dbReference>
<accession>A0A223KM30</accession>
<reference evidence="1 2" key="1">
    <citation type="submission" date="2016-12" db="EMBL/GenBank/DDBJ databases">
        <title>The whole genome sequencing and assembly of Bacillus cohnii DSM 6307T strain.</title>
        <authorList>
            <person name="Lee Y.-J."/>
            <person name="Yi H."/>
            <person name="Bahn Y.-S."/>
            <person name="Kim J.F."/>
            <person name="Lee D.-W."/>
        </authorList>
    </citation>
    <scope>NUCLEOTIDE SEQUENCE [LARGE SCALE GENOMIC DNA]</scope>
    <source>
        <strain evidence="1 2">DSM 6307</strain>
    </source>
</reference>
<keyword evidence="2" id="KW-1185">Reference proteome</keyword>
<dbReference type="Proteomes" id="UP000215224">
    <property type="component" value="Chromosome"/>
</dbReference>
<dbReference type="KEGG" id="bcoh:BC6307_04260"/>